<feature type="transmembrane region" description="Helical" evidence="8">
    <location>
        <begin position="503"/>
        <end position="524"/>
    </location>
</feature>
<dbReference type="InterPro" id="IPR015590">
    <property type="entry name" value="Aldehyde_DH_dom"/>
</dbReference>
<dbReference type="Gene3D" id="3.40.309.10">
    <property type="entry name" value="Aldehyde Dehydrogenase, Chain A, domain 2"/>
    <property type="match status" value="1"/>
</dbReference>
<dbReference type="InterPro" id="IPR016162">
    <property type="entry name" value="Ald_DH_N"/>
</dbReference>
<gene>
    <name evidence="10" type="ORF">MELIAE_LOCUS12726</name>
</gene>
<dbReference type="Proteomes" id="UP001154078">
    <property type="component" value="Chromosome 9"/>
</dbReference>
<evidence type="ECO:0000256" key="8">
    <source>
        <dbReference type="SAM" id="Phobius"/>
    </source>
</evidence>
<dbReference type="PIRSF" id="PIRSF036492">
    <property type="entry name" value="ALDH"/>
    <property type="match status" value="1"/>
</dbReference>
<keyword evidence="3" id="KW-0520">NAD</keyword>
<comment type="similarity">
    <text evidence="1 4 7">Belongs to the aldehyde dehydrogenase family.</text>
</comment>
<dbReference type="FunFam" id="3.40.605.10:FF:000004">
    <property type="entry name" value="Aldehyde dehydrogenase"/>
    <property type="match status" value="1"/>
</dbReference>
<keyword evidence="11" id="KW-1185">Reference proteome</keyword>
<dbReference type="InterPro" id="IPR029510">
    <property type="entry name" value="Ald_DH_CS_GLU"/>
</dbReference>
<sequence>MENLDNDLILPRVKLSTRGVDNMSVVDIDSPPAKSTAKNLVYKTRRSFETGVTKSLTFRKKQLNNLLKFLKDYEDDICTAMYKDLRKSRHESLVTEIEFAANGVRHLLANLDEFSKPEKAEKDLAYFFDDLYIHKDPYGVVLVIGAWNYPLSLCLGPLAGAIAAGNAVILKPSELAPEVSLLLDTYLNKYLDKECYPVYVGGVAETSELLEEKFDYIFFTGSTNTGKIVYKAANRYLTPVTLELGGKSPVYIDDNVDIFITAKRILWAKLTNVGQTCVAPDYILCSKTTQEKIIKACEQVLKEMLPNGARESQDYGRIISKRHFRRLVNLLQNQKVAIGGAIDEKDLFIEPTILTDVSINDDVMKEEIFGPILPIVNVNNVDEAISFINSREKPLALYVFSKTRKITELFLEKTSSGGVCINDCLMHITPHSLPFGGVGASGMGMYHGKYSFDTFVHKKGVMLRNFHALPEKLQSLRYPPFTKTKTNMILQATRYRSGIPMCFLVYVLVFLLGVICTIGGYFLVKYFNNNL</sequence>
<reference evidence="10" key="1">
    <citation type="submission" date="2021-12" db="EMBL/GenBank/DDBJ databases">
        <authorList>
            <person name="King R."/>
        </authorList>
    </citation>
    <scope>NUCLEOTIDE SEQUENCE</scope>
</reference>
<organism evidence="10 11">
    <name type="scientific">Brassicogethes aeneus</name>
    <name type="common">Rape pollen beetle</name>
    <name type="synonym">Meligethes aeneus</name>
    <dbReference type="NCBI Taxonomy" id="1431903"/>
    <lineage>
        <taxon>Eukaryota</taxon>
        <taxon>Metazoa</taxon>
        <taxon>Ecdysozoa</taxon>
        <taxon>Arthropoda</taxon>
        <taxon>Hexapoda</taxon>
        <taxon>Insecta</taxon>
        <taxon>Pterygota</taxon>
        <taxon>Neoptera</taxon>
        <taxon>Endopterygota</taxon>
        <taxon>Coleoptera</taxon>
        <taxon>Polyphaga</taxon>
        <taxon>Cucujiformia</taxon>
        <taxon>Nitidulidae</taxon>
        <taxon>Meligethinae</taxon>
        <taxon>Brassicogethes</taxon>
    </lineage>
</organism>
<dbReference type="PROSITE" id="PS00687">
    <property type="entry name" value="ALDEHYDE_DEHYDR_GLU"/>
    <property type="match status" value="1"/>
</dbReference>
<dbReference type="Gene3D" id="3.40.605.10">
    <property type="entry name" value="Aldehyde Dehydrogenase, Chain A, domain 1"/>
    <property type="match status" value="1"/>
</dbReference>
<evidence type="ECO:0000256" key="4">
    <source>
        <dbReference type="PIRNR" id="PIRNR036492"/>
    </source>
</evidence>
<name>A0A9P0FNC9_BRAAE</name>
<evidence type="ECO:0000256" key="7">
    <source>
        <dbReference type="RuleBase" id="RU003345"/>
    </source>
</evidence>
<dbReference type="OrthoDB" id="440325at2759"/>
<keyword evidence="8" id="KW-1133">Transmembrane helix</keyword>
<keyword evidence="8" id="KW-0812">Transmembrane</keyword>
<evidence type="ECO:0000256" key="5">
    <source>
        <dbReference type="PIRSR" id="PIRSR036492-1"/>
    </source>
</evidence>
<dbReference type="AlphaFoldDB" id="A0A9P0FNC9"/>
<dbReference type="GO" id="GO:0005737">
    <property type="term" value="C:cytoplasm"/>
    <property type="evidence" value="ECO:0007669"/>
    <property type="project" value="TreeGrafter"/>
</dbReference>
<dbReference type="InterPro" id="IPR012394">
    <property type="entry name" value="Aldehyde_DH_NAD(P)"/>
</dbReference>
<accession>A0A9P0FNC9</accession>
<keyword evidence="2 4" id="KW-0560">Oxidoreductase</keyword>
<evidence type="ECO:0000256" key="3">
    <source>
        <dbReference type="ARBA" id="ARBA00023027"/>
    </source>
</evidence>
<proteinExistence type="inferred from homology"/>
<feature type="active site" evidence="5 6">
    <location>
        <position position="243"/>
    </location>
</feature>
<feature type="active site" evidence="5">
    <location>
        <position position="277"/>
    </location>
</feature>
<dbReference type="InterPro" id="IPR016161">
    <property type="entry name" value="Ald_DH/histidinol_DH"/>
</dbReference>
<dbReference type="GO" id="GO:0004029">
    <property type="term" value="F:aldehyde dehydrogenase (NAD+) activity"/>
    <property type="evidence" value="ECO:0007669"/>
    <property type="project" value="TreeGrafter"/>
</dbReference>
<dbReference type="SUPFAM" id="SSF53720">
    <property type="entry name" value="ALDH-like"/>
    <property type="match status" value="1"/>
</dbReference>
<evidence type="ECO:0000256" key="1">
    <source>
        <dbReference type="ARBA" id="ARBA00009986"/>
    </source>
</evidence>
<evidence type="ECO:0000313" key="10">
    <source>
        <dbReference type="EMBL" id="CAH0564103.1"/>
    </source>
</evidence>
<evidence type="ECO:0000259" key="9">
    <source>
        <dbReference type="Pfam" id="PF00171"/>
    </source>
</evidence>
<dbReference type="GO" id="GO:0006081">
    <property type="term" value="P:aldehyde metabolic process"/>
    <property type="evidence" value="ECO:0007669"/>
    <property type="project" value="InterPro"/>
</dbReference>
<dbReference type="EMBL" id="OV121140">
    <property type="protein sequence ID" value="CAH0564103.1"/>
    <property type="molecule type" value="Genomic_DNA"/>
</dbReference>
<protein>
    <recommendedName>
        <fullName evidence="4">Aldehyde dehydrogenase</fullName>
    </recommendedName>
</protein>
<feature type="domain" description="Aldehyde dehydrogenase" evidence="9">
    <location>
        <begin position="36"/>
        <end position="459"/>
    </location>
</feature>
<evidence type="ECO:0000256" key="6">
    <source>
        <dbReference type="PROSITE-ProRule" id="PRU10007"/>
    </source>
</evidence>
<dbReference type="PANTHER" id="PTHR43570:SF16">
    <property type="entry name" value="ALDEHYDE DEHYDROGENASE TYPE III, ISOFORM Q"/>
    <property type="match status" value="1"/>
</dbReference>
<dbReference type="FunFam" id="3.40.309.10:FF:000003">
    <property type="entry name" value="Aldehyde dehydrogenase"/>
    <property type="match status" value="1"/>
</dbReference>
<dbReference type="InterPro" id="IPR016163">
    <property type="entry name" value="Ald_DH_C"/>
</dbReference>
<keyword evidence="8" id="KW-0472">Membrane</keyword>
<dbReference type="Pfam" id="PF00171">
    <property type="entry name" value="Aldedh"/>
    <property type="match status" value="1"/>
</dbReference>
<evidence type="ECO:0000256" key="2">
    <source>
        <dbReference type="ARBA" id="ARBA00023002"/>
    </source>
</evidence>
<evidence type="ECO:0000313" key="11">
    <source>
        <dbReference type="Proteomes" id="UP001154078"/>
    </source>
</evidence>
<dbReference type="PANTHER" id="PTHR43570">
    <property type="entry name" value="ALDEHYDE DEHYDROGENASE"/>
    <property type="match status" value="1"/>
</dbReference>